<dbReference type="InterPro" id="IPR029058">
    <property type="entry name" value="AB_hydrolase_fold"/>
</dbReference>
<dbReference type="Gene3D" id="3.40.50.1820">
    <property type="entry name" value="alpha/beta hydrolase"/>
    <property type="match status" value="1"/>
</dbReference>
<dbReference type="OMA" id="NTIRMTH"/>
<organism evidence="3">
    <name type="scientific">Trypanosoma vivax (strain Y486)</name>
    <dbReference type="NCBI Taxonomy" id="1055687"/>
    <lineage>
        <taxon>Eukaryota</taxon>
        <taxon>Discoba</taxon>
        <taxon>Euglenozoa</taxon>
        <taxon>Kinetoplastea</taxon>
        <taxon>Metakinetoplastina</taxon>
        <taxon>Trypanosomatida</taxon>
        <taxon>Trypanosomatidae</taxon>
        <taxon>Trypanosoma</taxon>
        <taxon>Duttonella</taxon>
    </lineage>
</organism>
<evidence type="ECO:0000259" key="2">
    <source>
        <dbReference type="Pfam" id="PF01764"/>
    </source>
</evidence>
<evidence type="ECO:0000313" key="3">
    <source>
        <dbReference type="EMBL" id="CCC47764.1"/>
    </source>
</evidence>
<dbReference type="InterPro" id="IPR002921">
    <property type="entry name" value="Fungal_lipase-type"/>
</dbReference>
<dbReference type="CDD" id="cd00519">
    <property type="entry name" value="Lipase_3"/>
    <property type="match status" value="1"/>
</dbReference>
<feature type="chain" id="PRO_5003410133" evidence="1">
    <location>
        <begin position="22"/>
        <end position="350"/>
    </location>
</feature>
<name>G0TUX7_TRYVY</name>
<proteinExistence type="predicted"/>
<dbReference type="Pfam" id="PF01764">
    <property type="entry name" value="Lipase_3"/>
    <property type="match status" value="1"/>
</dbReference>
<dbReference type="VEuPathDB" id="TriTrypDB:TvY486_0404320"/>
<dbReference type="InterPro" id="IPR051218">
    <property type="entry name" value="Sec_MonoDiacylglyc_Lipase"/>
</dbReference>
<evidence type="ECO:0000256" key="1">
    <source>
        <dbReference type="SAM" id="SignalP"/>
    </source>
</evidence>
<protein>
    <submittedName>
        <fullName evidence="3">Putative lipase</fullName>
    </submittedName>
</protein>
<keyword evidence="1" id="KW-0732">Signal</keyword>
<dbReference type="PANTHER" id="PTHR45856">
    <property type="entry name" value="ALPHA/BETA-HYDROLASES SUPERFAMILY PROTEIN"/>
    <property type="match status" value="1"/>
</dbReference>
<feature type="signal peptide" evidence="1">
    <location>
        <begin position="1"/>
        <end position="21"/>
    </location>
</feature>
<dbReference type="AlphaFoldDB" id="G0TUX7"/>
<reference evidence="3" key="1">
    <citation type="journal article" date="2012" name="Proc. Natl. Acad. Sci. U.S.A.">
        <title>Antigenic diversity is generated by distinct evolutionary mechanisms in African trypanosome species.</title>
        <authorList>
            <person name="Jackson A.P."/>
            <person name="Berry A."/>
            <person name="Aslett M."/>
            <person name="Allison H.C."/>
            <person name="Burton P."/>
            <person name="Vavrova-Anderson J."/>
            <person name="Brown R."/>
            <person name="Browne H."/>
            <person name="Corton N."/>
            <person name="Hauser H."/>
            <person name="Gamble J."/>
            <person name="Gilderthorp R."/>
            <person name="Marcello L."/>
            <person name="McQuillan J."/>
            <person name="Otto T.D."/>
            <person name="Quail M.A."/>
            <person name="Sanders M.J."/>
            <person name="van Tonder A."/>
            <person name="Ginger M.L."/>
            <person name="Field M.C."/>
            <person name="Barry J.D."/>
            <person name="Hertz-Fowler C."/>
            <person name="Berriman M."/>
        </authorList>
    </citation>
    <scope>NUCLEOTIDE SEQUENCE</scope>
    <source>
        <strain evidence="3">Y486</strain>
    </source>
</reference>
<dbReference type="EMBL" id="HE573020">
    <property type="protein sequence ID" value="CCC47764.1"/>
    <property type="molecule type" value="Genomic_DNA"/>
</dbReference>
<dbReference type="SUPFAM" id="SSF53474">
    <property type="entry name" value="alpha/beta-Hydrolases"/>
    <property type="match status" value="1"/>
</dbReference>
<dbReference type="GO" id="GO:0006629">
    <property type="term" value="P:lipid metabolic process"/>
    <property type="evidence" value="ECO:0007669"/>
    <property type="project" value="InterPro"/>
</dbReference>
<feature type="domain" description="Fungal lipase-type" evidence="2">
    <location>
        <begin position="83"/>
        <end position="227"/>
    </location>
</feature>
<dbReference type="PANTHER" id="PTHR45856:SF25">
    <property type="entry name" value="FUNGAL LIPASE-LIKE DOMAIN-CONTAINING PROTEIN"/>
    <property type="match status" value="1"/>
</dbReference>
<sequence>MLLHFFALLCCCYSCSRVTRADYSLSLAHTALNYSRAAYCLKEAIQEWTCETCAYLTLSERHVFHNETEGTRAFVGVSNDHVVVTFRGSKNIPNWIDNINFLHCPYVREGCSECNVHRGFYNAYMSLRDQVFTAVQELIEKHQGRSLLVTGHSLGGALALFTAIDLALFFGGGARPHGTKIFLYTFGKPRVGNSAFVSWVHSVFRANGHESYRITHKADIVPHLPPRSLFFKHVPHELWYPHSSDQILKNCTDLVEVSASSLGVFRRHRVSSVKEDGQCSNSIRVPSIADHLNYLGSCTSCSCHAASKLPVFHKFSEKTLKLIQEDHAYTDEEDVGKKRTSKLGILNVGN</sequence>
<accession>G0TUX7</accession>
<gene>
    <name evidence="3" type="ORF">TVY486_0404320</name>
</gene>